<dbReference type="EMBL" id="JACJHX010000033">
    <property type="protein sequence ID" value="MBA9029342.1"/>
    <property type="molecule type" value="Genomic_DNA"/>
</dbReference>
<comment type="caution">
    <text evidence="5">The sequence shown here is derived from an EMBL/GenBank/DDBJ whole genome shotgun (WGS) entry which is preliminary data.</text>
</comment>
<keyword evidence="6" id="KW-1185">Reference proteome</keyword>
<dbReference type="InterPro" id="IPR050429">
    <property type="entry name" value="PTS_Glucose_EIICBA"/>
</dbReference>
<evidence type="ECO:0000256" key="1">
    <source>
        <dbReference type="ARBA" id="ARBA00022448"/>
    </source>
</evidence>
<evidence type="ECO:0000313" key="6">
    <source>
        <dbReference type="Proteomes" id="UP000626697"/>
    </source>
</evidence>
<feature type="transmembrane region" description="Helical" evidence="4">
    <location>
        <begin position="44"/>
        <end position="62"/>
    </location>
</feature>
<accession>A0ABR6CWE1</accession>
<dbReference type="PANTHER" id="PTHR30009:SF20">
    <property type="entry name" value="PTS SYSTEM GLUCOSE-SPECIFIC EIICB COMPONENT-RELATED"/>
    <property type="match status" value="1"/>
</dbReference>
<keyword evidence="1" id="KW-0813">Transport</keyword>
<dbReference type="PANTHER" id="PTHR30009">
    <property type="entry name" value="CYTOCHROME C-TYPE SYNTHESIS PROTEIN AND PTS TRANSMEMBRANE COMPONENT"/>
    <property type="match status" value="1"/>
</dbReference>
<gene>
    <name evidence="5" type="ORF">HNP81_004715</name>
</gene>
<sequence length="96" mass="10919">MVNLNHFLLQVLPNKCTSNKLKIIFAQLRDNVELTAGTFTTGMYPLKMFTMLAAALAIYHCARPEKKKMVGGIMLQVLLLPYSVELQNHLNLAFYF</sequence>
<protein>
    <submittedName>
        <fullName evidence="5">Phosphotransferase system glucose/maltose/N-acetylglucosamine-specific IIC component</fullName>
    </submittedName>
</protein>
<keyword evidence="4" id="KW-0472">Membrane</keyword>
<keyword evidence="3" id="KW-0598">Phosphotransferase system</keyword>
<reference evidence="5 6" key="1">
    <citation type="submission" date="2020-08" db="EMBL/GenBank/DDBJ databases">
        <title>Genomic Encyclopedia of Type Strains, Phase IV (KMG-IV): sequencing the most valuable type-strain genomes for metagenomic binning, comparative biology and taxonomic classification.</title>
        <authorList>
            <person name="Goeker M."/>
        </authorList>
    </citation>
    <scope>NUCLEOTIDE SEQUENCE [LARGE SCALE GENOMIC DNA]</scope>
    <source>
        <strain evidence="5 6">DSM 105481</strain>
    </source>
</reference>
<dbReference type="Proteomes" id="UP000626697">
    <property type="component" value="Unassembled WGS sequence"/>
</dbReference>
<evidence type="ECO:0000256" key="2">
    <source>
        <dbReference type="ARBA" id="ARBA00022597"/>
    </source>
</evidence>
<evidence type="ECO:0000256" key="4">
    <source>
        <dbReference type="SAM" id="Phobius"/>
    </source>
</evidence>
<keyword evidence="4" id="KW-0812">Transmembrane</keyword>
<organism evidence="5 6">
    <name type="scientific">Peribacillus huizhouensis</name>
    <dbReference type="NCBI Taxonomy" id="1501239"/>
    <lineage>
        <taxon>Bacteria</taxon>
        <taxon>Bacillati</taxon>
        <taxon>Bacillota</taxon>
        <taxon>Bacilli</taxon>
        <taxon>Bacillales</taxon>
        <taxon>Bacillaceae</taxon>
        <taxon>Peribacillus</taxon>
    </lineage>
</organism>
<keyword evidence="4" id="KW-1133">Transmembrane helix</keyword>
<evidence type="ECO:0000313" key="5">
    <source>
        <dbReference type="EMBL" id="MBA9029342.1"/>
    </source>
</evidence>
<proteinExistence type="predicted"/>
<keyword evidence="2" id="KW-0762">Sugar transport</keyword>
<name>A0ABR6CWE1_9BACI</name>
<evidence type="ECO:0000256" key="3">
    <source>
        <dbReference type="ARBA" id="ARBA00022683"/>
    </source>
</evidence>